<evidence type="ECO:0000313" key="3">
    <source>
        <dbReference type="Proteomes" id="UP000037530"/>
    </source>
</evidence>
<protein>
    <submittedName>
        <fullName evidence="2">Uncharacterized protein</fullName>
    </submittedName>
</protein>
<proteinExistence type="predicted"/>
<comment type="caution">
    <text evidence="2">The sequence shown here is derived from an EMBL/GenBank/DDBJ whole genome shotgun (WGS) entry which is preliminary data.</text>
</comment>
<dbReference type="RefSeq" id="WP_053409791.1">
    <property type="nucleotide sequence ID" value="NZ_LHPI01000013.1"/>
</dbReference>
<keyword evidence="1" id="KW-0812">Transmembrane</keyword>
<reference evidence="3" key="1">
    <citation type="submission" date="2015-08" db="EMBL/GenBank/DDBJ databases">
        <title>Vibrio galatheae sp. nov., a novel member of the Vibrionaceae family isolated from the Solomon Islands.</title>
        <authorList>
            <person name="Giubergia S."/>
            <person name="Machado H."/>
            <person name="Mateiu R.V."/>
            <person name="Gram L."/>
        </authorList>
    </citation>
    <scope>NUCLEOTIDE SEQUENCE [LARGE SCALE GENOMIC DNA]</scope>
    <source>
        <strain evidence="3">DSM 19134</strain>
    </source>
</reference>
<organism evidence="2 3">
    <name type="scientific">Vibrio hepatarius</name>
    <dbReference type="NCBI Taxonomy" id="171383"/>
    <lineage>
        <taxon>Bacteria</taxon>
        <taxon>Pseudomonadati</taxon>
        <taxon>Pseudomonadota</taxon>
        <taxon>Gammaproteobacteria</taxon>
        <taxon>Vibrionales</taxon>
        <taxon>Vibrionaceae</taxon>
        <taxon>Vibrio</taxon>
        <taxon>Vibrio oreintalis group</taxon>
    </lineage>
</organism>
<feature type="transmembrane region" description="Helical" evidence="1">
    <location>
        <begin position="81"/>
        <end position="101"/>
    </location>
</feature>
<accession>A0A0M0HXR2</accession>
<keyword evidence="1" id="KW-1133">Transmembrane helix</keyword>
<dbReference type="EMBL" id="LHPI01000013">
    <property type="protein sequence ID" value="KOO06876.1"/>
    <property type="molecule type" value="Genomic_DNA"/>
</dbReference>
<dbReference type="Proteomes" id="UP000037530">
    <property type="component" value="Unassembled WGS sequence"/>
</dbReference>
<dbReference type="PATRIC" id="fig|171383.3.peg.2922"/>
<evidence type="ECO:0000256" key="1">
    <source>
        <dbReference type="SAM" id="Phobius"/>
    </source>
</evidence>
<gene>
    <name evidence="2" type="ORF">AKJ31_14300</name>
</gene>
<sequence>MKYFAYLVLQMGVFTLLLHPVKASYVVELVIAAMNLLAIISLYRIVTPKIRTMVQHKLAVVVQQPVKTPIDLLRYDSYESMVVFFLSVGPALLTFVAYVQFFK</sequence>
<dbReference type="AlphaFoldDB" id="A0A0M0HXR2"/>
<evidence type="ECO:0000313" key="2">
    <source>
        <dbReference type="EMBL" id="KOO06876.1"/>
    </source>
</evidence>
<name>A0A0M0HXR2_9VIBR</name>
<keyword evidence="1" id="KW-0472">Membrane</keyword>
<keyword evidence="3" id="KW-1185">Reference proteome</keyword>